<evidence type="ECO:0000313" key="2">
    <source>
        <dbReference type="EMBL" id="TKJ40483.1"/>
    </source>
</evidence>
<keyword evidence="2" id="KW-0808">Transferase</keyword>
<dbReference type="EMBL" id="NJBN01000005">
    <property type="protein sequence ID" value="TKJ40483.1"/>
    <property type="molecule type" value="Genomic_DNA"/>
</dbReference>
<evidence type="ECO:0000259" key="1">
    <source>
        <dbReference type="PROSITE" id="PS51186"/>
    </source>
</evidence>
<dbReference type="AlphaFoldDB" id="A0A532UZV0"/>
<accession>A0A532UZV0</accession>
<gene>
    <name evidence="2" type="ORF">CEE37_09220</name>
</gene>
<name>A0A532UZV0_UNCL8</name>
<dbReference type="PROSITE" id="PS51186">
    <property type="entry name" value="GNAT"/>
    <property type="match status" value="1"/>
</dbReference>
<dbReference type="SUPFAM" id="SSF55729">
    <property type="entry name" value="Acyl-CoA N-acyltransferases (Nat)"/>
    <property type="match status" value="1"/>
</dbReference>
<protein>
    <submittedName>
        <fullName evidence="2">GNAT family N-acetyltransferase</fullName>
    </submittedName>
</protein>
<dbReference type="InterPro" id="IPR016181">
    <property type="entry name" value="Acyl_CoA_acyltransferase"/>
</dbReference>
<dbReference type="Proteomes" id="UP000319619">
    <property type="component" value="Unassembled WGS sequence"/>
</dbReference>
<organism evidence="2 3">
    <name type="scientific">candidate division LCP-89 bacterium B3_LCP</name>
    <dbReference type="NCBI Taxonomy" id="2012998"/>
    <lineage>
        <taxon>Bacteria</taxon>
        <taxon>Pseudomonadati</taxon>
        <taxon>Bacteria division LCP-89</taxon>
    </lineage>
</organism>
<dbReference type="GO" id="GO:0016747">
    <property type="term" value="F:acyltransferase activity, transferring groups other than amino-acyl groups"/>
    <property type="evidence" value="ECO:0007669"/>
    <property type="project" value="InterPro"/>
</dbReference>
<reference evidence="2 3" key="1">
    <citation type="submission" date="2017-06" db="EMBL/GenBank/DDBJ databases">
        <title>Novel microbial phyla capable of carbon fixation and sulfur reduction in deep-sea sediments.</title>
        <authorList>
            <person name="Huang J."/>
            <person name="Baker B."/>
            <person name="Wang Y."/>
        </authorList>
    </citation>
    <scope>NUCLEOTIDE SEQUENCE [LARGE SCALE GENOMIC DNA]</scope>
    <source>
        <strain evidence="2">B3_LCP</strain>
    </source>
</reference>
<comment type="caution">
    <text evidence="2">The sequence shown here is derived from an EMBL/GenBank/DDBJ whole genome shotgun (WGS) entry which is preliminary data.</text>
</comment>
<sequence length="161" mass="18291">MTDKSNRMITYQWYTFDQLNVEALYQILSMRQDIFIVEQNCVYRDIDHLDQSAWHLVGRDTDENVVGYLRVLPPGKRFAEPAIGRVTTAHDERKKGIGEELMRRGIEKAEKLFPGSAIRLSAQVAATGLYERCGFSSVGKPYDEDGIPHIEMVRIPSGDLG</sequence>
<dbReference type="CDD" id="cd04301">
    <property type="entry name" value="NAT_SF"/>
    <property type="match status" value="1"/>
</dbReference>
<feature type="domain" description="N-acetyltransferase" evidence="1">
    <location>
        <begin position="14"/>
        <end position="157"/>
    </location>
</feature>
<evidence type="ECO:0000313" key="3">
    <source>
        <dbReference type="Proteomes" id="UP000319619"/>
    </source>
</evidence>
<dbReference type="Pfam" id="PF13673">
    <property type="entry name" value="Acetyltransf_10"/>
    <property type="match status" value="1"/>
</dbReference>
<proteinExistence type="predicted"/>
<dbReference type="Gene3D" id="3.40.630.30">
    <property type="match status" value="1"/>
</dbReference>
<dbReference type="InterPro" id="IPR000182">
    <property type="entry name" value="GNAT_dom"/>
</dbReference>